<dbReference type="PRINTS" id="PR00326">
    <property type="entry name" value="GTP1OBG"/>
</dbReference>
<feature type="binding site" evidence="8">
    <location>
        <begin position="257"/>
        <end position="261"/>
    </location>
    <ligand>
        <name>GTP</name>
        <dbReference type="ChEBI" id="CHEBI:37565"/>
        <label>2</label>
    </ligand>
</feature>
<keyword evidence="3 8" id="KW-0690">Ribosome biogenesis</keyword>
<dbReference type="Pfam" id="PF01926">
    <property type="entry name" value="MMR_HSR1"/>
    <property type="match status" value="2"/>
</dbReference>
<feature type="compositionally biased region" description="Basic and acidic residues" evidence="11">
    <location>
        <begin position="459"/>
        <end position="472"/>
    </location>
</feature>
<dbReference type="PANTHER" id="PTHR43834">
    <property type="entry name" value="GTPASE DER"/>
    <property type="match status" value="1"/>
</dbReference>
<evidence type="ECO:0000259" key="12">
    <source>
        <dbReference type="PROSITE" id="PS51712"/>
    </source>
</evidence>
<dbReference type="CDD" id="cd01895">
    <property type="entry name" value="EngA2"/>
    <property type="match status" value="1"/>
</dbReference>
<gene>
    <name evidence="8 15" type="primary">der</name>
    <name evidence="13" type="ORF">G7024_10455</name>
    <name evidence="15" type="ORF">N5C32_05970</name>
    <name evidence="14" type="ORF">N7335_04145</name>
</gene>
<dbReference type="CDD" id="cd01894">
    <property type="entry name" value="EngA1"/>
    <property type="match status" value="1"/>
</dbReference>
<dbReference type="SMR" id="A0A3R8V6H7"/>
<keyword evidence="5 8" id="KW-0547">Nucleotide-binding</keyword>
<keyword evidence="15" id="KW-0378">Hydrolase</keyword>
<evidence type="ECO:0000256" key="3">
    <source>
        <dbReference type="ARBA" id="ARBA00022517"/>
    </source>
</evidence>
<feature type="domain" description="EngA-type G" evidence="12">
    <location>
        <begin position="3"/>
        <end position="166"/>
    </location>
</feature>
<dbReference type="PIRSF" id="PIRSF006485">
    <property type="entry name" value="GTP-binding_EngA"/>
    <property type="match status" value="1"/>
</dbReference>
<dbReference type="InterPro" id="IPR005225">
    <property type="entry name" value="Small_GTP-bd"/>
</dbReference>
<keyword evidence="4 10" id="KW-0677">Repeat</keyword>
<evidence type="ECO:0000256" key="10">
    <source>
        <dbReference type="RuleBase" id="RU004481"/>
    </source>
</evidence>
<comment type="function">
    <text evidence="8 10">GTPase that plays an essential role in the late steps of ribosome biogenesis.</text>
</comment>
<feature type="region of interest" description="Disordered" evidence="11">
    <location>
        <begin position="459"/>
        <end position="499"/>
    </location>
</feature>
<dbReference type="KEGG" id="psz:PSTAB_3073"/>
<evidence type="ECO:0000256" key="7">
    <source>
        <dbReference type="ARBA" id="ARBA00032345"/>
    </source>
</evidence>
<feature type="binding site" evidence="8">
    <location>
        <begin position="56"/>
        <end position="60"/>
    </location>
    <ligand>
        <name>GTP</name>
        <dbReference type="ChEBI" id="CHEBI:37565"/>
        <label>1</label>
    </ligand>
</feature>
<reference evidence="13" key="1">
    <citation type="submission" date="2020-02" db="EMBL/GenBank/DDBJ databases">
        <title>Synteny-based analysis reveals conserved mechanism for high triclosan tolerance in Pseudomonas, as well as instances of horizontal transfer.</title>
        <authorList>
            <person name="Mcfarland A.G."/>
            <person name="Bertucci H.K."/>
            <person name="Litmann E."/>
            <person name="Shen J."/>
            <person name="Huttenhower C."/>
            <person name="Hartmann E.M."/>
        </authorList>
    </citation>
    <scope>NUCLEOTIDE SEQUENCE</scope>
    <source>
        <strain evidence="13">109A1</strain>
    </source>
</reference>
<feature type="binding site" evidence="8">
    <location>
        <begin position="118"/>
        <end position="121"/>
    </location>
    <ligand>
        <name>GTP</name>
        <dbReference type="ChEBI" id="CHEBI:37565"/>
        <label>1</label>
    </ligand>
</feature>
<dbReference type="InterPro" id="IPR015946">
    <property type="entry name" value="KH_dom-like_a/b"/>
</dbReference>
<dbReference type="NCBIfam" id="TIGR03594">
    <property type="entry name" value="GTPase_EngA"/>
    <property type="match status" value="1"/>
</dbReference>
<dbReference type="PROSITE" id="PS51712">
    <property type="entry name" value="G_ENGA"/>
    <property type="match status" value="2"/>
</dbReference>
<dbReference type="HAMAP" id="MF_00195">
    <property type="entry name" value="GTPase_Der"/>
    <property type="match status" value="1"/>
</dbReference>
<evidence type="ECO:0000256" key="4">
    <source>
        <dbReference type="ARBA" id="ARBA00022737"/>
    </source>
</evidence>
<comment type="subunit">
    <text evidence="8">Associates with the 50S ribosomal subunit.</text>
</comment>
<evidence type="ECO:0000313" key="16">
    <source>
        <dbReference type="Proteomes" id="UP001158500"/>
    </source>
</evidence>
<dbReference type="Proteomes" id="UP001158500">
    <property type="component" value="Unassembled WGS sequence"/>
</dbReference>
<dbReference type="InterPro" id="IPR031166">
    <property type="entry name" value="G_ENGA"/>
</dbReference>
<evidence type="ECO:0000256" key="11">
    <source>
        <dbReference type="SAM" id="MobiDB-lite"/>
    </source>
</evidence>
<feature type="binding site" evidence="8">
    <location>
        <begin position="322"/>
        <end position="325"/>
    </location>
    <ligand>
        <name>GTP</name>
        <dbReference type="ChEBI" id="CHEBI:37565"/>
        <label>2</label>
    </ligand>
</feature>
<keyword evidence="6 8" id="KW-0342">GTP-binding</keyword>
<dbReference type="FunFam" id="3.30.300.20:FF:000004">
    <property type="entry name" value="GTPase Der"/>
    <property type="match status" value="1"/>
</dbReference>
<dbReference type="Proteomes" id="UP001158076">
    <property type="component" value="Unassembled WGS sequence"/>
</dbReference>
<reference evidence="15" key="2">
    <citation type="submission" date="2022-09" db="EMBL/GenBank/DDBJ databases">
        <title>Intensive care unit water sources are persistently colonized with multi-drug resistant bacteria and are the site of extensive horizontal gene transfer of antibiotic resistance genes.</title>
        <authorList>
            <person name="Diorio-Toth L."/>
        </authorList>
    </citation>
    <scope>NUCLEOTIDE SEQUENCE</scope>
    <source>
        <strain evidence="15">GD03947</strain>
        <strain evidence="14">GD04147</strain>
    </source>
</reference>
<dbReference type="PANTHER" id="PTHR43834:SF6">
    <property type="entry name" value="GTPASE DER"/>
    <property type="match status" value="1"/>
</dbReference>
<feature type="compositionally biased region" description="Acidic residues" evidence="11">
    <location>
        <begin position="168"/>
        <end position="186"/>
    </location>
</feature>
<evidence type="ECO:0000256" key="9">
    <source>
        <dbReference type="PROSITE-ProRule" id="PRU01049"/>
    </source>
</evidence>
<dbReference type="SUPFAM" id="SSF52540">
    <property type="entry name" value="P-loop containing nucleoside triphosphate hydrolases"/>
    <property type="match status" value="2"/>
</dbReference>
<dbReference type="GO" id="GO:0043022">
    <property type="term" value="F:ribosome binding"/>
    <property type="evidence" value="ECO:0007669"/>
    <property type="project" value="TreeGrafter"/>
</dbReference>
<dbReference type="InterPro" id="IPR027417">
    <property type="entry name" value="P-loop_NTPase"/>
</dbReference>
<feature type="region of interest" description="Disordered" evidence="11">
    <location>
        <begin position="166"/>
        <end position="199"/>
    </location>
</feature>
<evidence type="ECO:0000313" key="15">
    <source>
        <dbReference type="EMBL" id="MDH1235582.1"/>
    </source>
</evidence>
<evidence type="ECO:0000256" key="6">
    <source>
        <dbReference type="ARBA" id="ARBA00023134"/>
    </source>
</evidence>
<dbReference type="FunFam" id="3.40.50.300:FF:000057">
    <property type="entry name" value="GTPase Der"/>
    <property type="match status" value="1"/>
</dbReference>
<dbReference type="InterPro" id="IPR016484">
    <property type="entry name" value="GTPase_Der"/>
</dbReference>
<protein>
    <recommendedName>
        <fullName evidence="2 8">GTPase Der</fullName>
    </recommendedName>
    <alternativeName>
        <fullName evidence="7 8">GTP-binding protein EngA</fullName>
    </alternativeName>
</protein>
<dbReference type="InterPro" id="IPR006073">
    <property type="entry name" value="GTP-bd"/>
</dbReference>
<dbReference type="GO" id="GO:0005525">
    <property type="term" value="F:GTP binding"/>
    <property type="evidence" value="ECO:0007669"/>
    <property type="project" value="UniProtKB-UniRule"/>
</dbReference>
<evidence type="ECO:0000313" key="14">
    <source>
        <dbReference type="EMBL" id="MDH0145576.1"/>
    </source>
</evidence>
<feature type="domain" description="EngA-type G" evidence="12">
    <location>
        <begin position="204"/>
        <end position="377"/>
    </location>
</feature>
<feature type="compositionally biased region" description="Basic and acidic residues" evidence="11">
    <location>
        <begin position="190"/>
        <end position="199"/>
    </location>
</feature>
<dbReference type="Gene3D" id="3.30.300.20">
    <property type="match status" value="1"/>
</dbReference>
<dbReference type="GO" id="GO:0042254">
    <property type="term" value="P:ribosome biogenesis"/>
    <property type="evidence" value="ECO:0007669"/>
    <property type="project" value="UniProtKB-KW"/>
</dbReference>
<dbReference type="EMBL" id="JAODZE010000003">
    <property type="protein sequence ID" value="MDH0145576.1"/>
    <property type="molecule type" value="Genomic_DNA"/>
</dbReference>
<dbReference type="FunFam" id="3.40.50.300:FF:000040">
    <property type="entry name" value="GTPase Der"/>
    <property type="match status" value="1"/>
</dbReference>
<dbReference type="NCBIfam" id="TIGR00231">
    <property type="entry name" value="small_GTP"/>
    <property type="match status" value="2"/>
</dbReference>
<dbReference type="Proteomes" id="UP001138621">
    <property type="component" value="Unassembled WGS sequence"/>
</dbReference>
<evidence type="ECO:0000256" key="5">
    <source>
        <dbReference type="ARBA" id="ARBA00022741"/>
    </source>
</evidence>
<feature type="compositionally biased region" description="Basic residues" evidence="11">
    <location>
        <begin position="478"/>
        <end position="499"/>
    </location>
</feature>
<name>A0A3R8V6H7_STUST</name>
<dbReference type="AlphaFoldDB" id="A0A3R8V6H7"/>
<accession>A0A3R8V6H7</accession>
<dbReference type="EMBL" id="JAOCAE010000003">
    <property type="protein sequence ID" value="MDH1235582.1"/>
    <property type="molecule type" value="Genomic_DNA"/>
</dbReference>
<dbReference type="EMBL" id="JAAMRD010000007">
    <property type="protein sequence ID" value="MBA1304825.1"/>
    <property type="molecule type" value="Genomic_DNA"/>
</dbReference>
<evidence type="ECO:0000256" key="8">
    <source>
        <dbReference type="HAMAP-Rule" id="MF_00195"/>
    </source>
</evidence>
<feature type="binding site" evidence="8">
    <location>
        <begin position="210"/>
        <end position="217"/>
    </location>
    <ligand>
        <name>GTP</name>
        <dbReference type="ChEBI" id="CHEBI:37565"/>
        <label>2</label>
    </ligand>
</feature>
<feature type="binding site" evidence="8">
    <location>
        <begin position="9"/>
        <end position="16"/>
    </location>
    <ligand>
        <name>GTP</name>
        <dbReference type="ChEBI" id="CHEBI:37565"/>
        <label>1</label>
    </ligand>
</feature>
<evidence type="ECO:0000313" key="13">
    <source>
        <dbReference type="EMBL" id="MBA1304825.1"/>
    </source>
</evidence>
<organism evidence="15 16">
    <name type="scientific">Stutzerimonas stutzeri</name>
    <name type="common">Pseudomonas stutzeri</name>
    <dbReference type="NCBI Taxonomy" id="316"/>
    <lineage>
        <taxon>Bacteria</taxon>
        <taxon>Pseudomonadati</taxon>
        <taxon>Pseudomonadota</taxon>
        <taxon>Gammaproteobacteria</taxon>
        <taxon>Pseudomonadales</taxon>
        <taxon>Pseudomonadaceae</taxon>
        <taxon>Stutzerimonas</taxon>
    </lineage>
</organism>
<evidence type="ECO:0000256" key="2">
    <source>
        <dbReference type="ARBA" id="ARBA00020953"/>
    </source>
</evidence>
<evidence type="ECO:0000256" key="1">
    <source>
        <dbReference type="ARBA" id="ARBA00008279"/>
    </source>
</evidence>
<proteinExistence type="inferred from homology"/>
<dbReference type="Gene3D" id="3.40.50.300">
    <property type="entry name" value="P-loop containing nucleotide triphosphate hydrolases"/>
    <property type="match status" value="2"/>
</dbReference>
<comment type="caution">
    <text evidence="15">The sequence shown here is derived from an EMBL/GenBank/DDBJ whole genome shotgun (WGS) entry which is preliminary data.</text>
</comment>
<sequence>MVPVIALVGRPNVGKSTLFNRLTKSRDAIVAEYAGLTRDRQYGEAKWQGRTYIVIDTGGISGDEEGIDAKMAEQSLQAIEEADAVLFMVDSRAGLTAADQMIGEHLRKRNKRCFLVANKVDSVDPDIARAEFSPLGLGDALPIAAAHGRGISHMLEQALGIFPKDNADENAEGEEGGELAEGEEVVAEGQEPKRIPGPSEKEGIKIAIIGRPNVGKSTLVNRMLGEERVIVYDQAGTTRDSIYIPFERDEEKYTLIDTAGVRRRGKIFEAVEKFSVVKTLQAIQDANVVIFVMDAREGVVEHDLNLLGFVLETGRALVIALNKWDGMEQGEKDYVKTELERRLFFVDYADIHFISAKHGTGVGHLYKSVQAAFKSAITRWPTSRLTQILEDAVREHQPPMVNSRRIKLRYAHLGGANPPLIVIHGNQVDAVPKSYTRYLENTYRRVLKLVGTPIRIEYKGGDNPYEGKKNTLTDRQVNKKRRLMSHHKKAEKKRRDKKR</sequence>
<comment type="similarity">
    <text evidence="1 8 9 10">Belongs to the TRAFAC class TrmE-Era-EngA-EngB-Septin-like GTPase superfamily. EngA (Der) GTPase family.</text>
</comment>
<dbReference type="InterPro" id="IPR032859">
    <property type="entry name" value="KH_dom-like"/>
</dbReference>
<dbReference type="RefSeq" id="WP_011914122.1">
    <property type="nucleotide sequence ID" value="NC_015740.1"/>
</dbReference>
<dbReference type="Pfam" id="PF14714">
    <property type="entry name" value="KH_dom-like"/>
    <property type="match status" value="1"/>
</dbReference>
<dbReference type="GO" id="GO:0016787">
    <property type="term" value="F:hydrolase activity"/>
    <property type="evidence" value="ECO:0007669"/>
    <property type="project" value="UniProtKB-KW"/>
</dbReference>
<dbReference type="OMA" id="CNLPQYV"/>